<reference evidence="1 2" key="1">
    <citation type="journal article" date="2019" name="PLoS Negl. Trop. Dis.">
        <title>Revisiting the worldwide diversity of Leptospira species in the environment.</title>
        <authorList>
            <person name="Vincent A.T."/>
            <person name="Schiettekatte O."/>
            <person name="Bourhy P."/>
            <person name="Veyrier F.J."/>
            <person name="Picardeau M."/>
        </authorList>
    </citation>
    <scope>NUCLEOTIDE SEQUENCE [LARGE SCALE GENOMIC DNA]</scope>
    <source>
        <strain evidence="1 2">201702445</strain>
    </source>
</reference>
<dbReference type="SMART" id="SM00710">
    <property type="entry name" value="PbH1"/>
    <property type="match status" value="5"/>
</dbReference>
<comment type="caution">
    <text evidence="1">The sequence shown here is derived from an EMBL/GenBank/DDBJ whole genome shotgun (WGS) entry which is preliminary data.</text>
</comment>
<dbReference type="InterPro" id="IPR006626">
    <property type="entry name" value="PbH1"/>
</dbReference>
<dbReference type="AlphaFoldDB" id="A0A6N4QD89"/>
<dbReference type="SUPFAM" id="SSF51126">
    <property type="entry name" value="Pectin lyase-like"/>
    <property type="match status" value="1"/>
</dbReference>
<name>A0A6N4QD89_9LEPT</name>
<accession>A0A6N4QD89</accession>
<dbReference type="EMBL" id="RQGM01000018">
    <property type="protein sequence ID" value="TGL87038.1"/>
    <property type="molecule type" value="Genomic_DNA"/>
</dbReference>
<gene>
    <name evidence="1" type="ORF">EHQ83_04995</name>
</gene>
<dbReference type="RefSeq" id="WP_135573479.1">
    <property type="nucleotide sequence ID" value="NZ_RQGK01000065.1"/>
</dbReference>
<evidence type="ECO:0000313" key="2">
    <source>
        <dbReference type="Proteomes" id="UP000297613"/>
    </source>
</evidence>
<organism evidence="1 2">
    <name type="scientific">Leptospira yasudae</name>
    <dbReference type="NCBI Taxonomy" id="2202201"/>
    <lineage>
        <taxon>Bacteria</taxon>
        <taxon>Pseudomonadati</taxon>
        <taxon>Spirochaetota</taxon>
        <taxon>Spirochaetia</taxon>
        <taxon>Leptospirales</taxon>
        <taxon>Leptospiraceae</taxon>
        <taxon>Leptospira</taxon>
    </lineage>
</organism>
<dbReference type="InterPro" id="IPR011050">
    <property type="entry name" value="Pectin_lyase_fold/virulence"/>
</dbReference>
<protein>
    <submittedName>
        <fullName evidence="1">Uncharacterized protein</fullName>
    </submittedName>
</protein>
<proteinExistence type="predicted"/>
<sequence>MNKFYKSVQIGFQVLFCLFLISNCVPKPIGLSFVDATLFSNYFVSNSSLPLKVHVQGLASGASFQISNQNSETLTISSNGDFEFTKKLQRFSNFTVSIERQPNTSPNQTCVITNPTGTVSPGSNLVEINCGTSFFNVNVNVFGIASGATGSLSIRNGSVDTLSIGSDGNYAFSAQVPDMGNYSVVVLSSPSQHNCIIEALPPSAGTINNAPVTLNVNCLSLTNVSPVNQTAINVGDTIQFTFSKPVTPLSCTFTAPTPTPSSGACASDLAPFANPMTALSYAGNTVSITPNVSWPAGLGQCIQLSGCTEAGTNRPFQITSPIRYGVTSQIKYVKVGGLAAGACNTIANACNEIQYAITQCNTATPCFVLVSQGTYSIFGMGQRIILKDKLQLLGGFRNDFQARDSAAYPTIIRDDVGTGGCGASDFGTCTPIAGGSFTMTSNMMIQGFTIITNQFNAWGTGIWLSNLNTAGFSLIITGNAILGATDVTSAYGLFITKSAMYLYNVGPNLVVAGNYILGGSGNSLSVGMRILEGTQGVISNNYINGGSHVNINDGLDFSLGIMVNNTTTNTTQSLQIVNNIFNSYHITSATPVSVRSSAAVQALSINSPNFVFINNTIYGGNGTTRSYGIHQQASPGNLRINVINNQVLTNPGATTSVCLNYDTNNVSATSNISGNNLIGCNTLATSNGAPYKLCGSEPGVLLNFFTCSLPLTNNLQLNFSHNPNFDAPTSATQVFRLSSASPCNSVYGGVDPGFAPPVLQLYQSDLLGNTRTNNVAPLPVPLGSFGYSIGAFEVNGNCTP</sequence>
<dbReference type="Proteomes" id="UP000297613">
    <property type="component" value="Unassembled WGS sequence"/>
</dbReference>
<evidence type="ECO:0000313" key="1">
    <source>
        <dbReference type="EMBL" id="TGL87038.1"/>
    </source>
</evidence>